<dbReference type="AlphaFoldDB" id="A0A699Y8C3"/>
<reference evidence="1 2" key="1">
    <citation type="submission" date="2020-02" db="EMBL/GenBank/DDBJ databases">
        <title>Draft genome sequence of Haematococcus lacustris strain NIES-144.</title>
        <authorList>
            <person name="Morimoto D."/>
            <person name="Nakagawa S."/>
            <person name="Yoshida T."/>
            <person name="Sawayama S."/>
        </authorList>
    </citation>
    <scope>NUCLEOTIDE SEQUENCE [LARGE SCALE GENOMIC DNA]</scope>
    <source>
        <strain evidence="1 2">NIES-144</strain>
    </source>
</reference>
<organism evidence="1 2">
    <name type="scientific">Haematococcus lacustris</name>
    <name type="common">Green alga</name>
    <name type="synonym">Haematococcus pluvialis</name>
    <dbReference type="NCBI Taxonomy" id="44745"/>
    <lineage>
        <taxon>Eukaryota</taxon>
        <taxon>Viridiplantae</taxon>
        <taxon>Chlorophyta</taxon>
        <taxon>core chlorophytes</taxon>
        <taxon>Chlorophyceae</taxon>
        <taxon>CS clade</taxon>
        <taxon>Chlamydomonadales</taxon>
        <taxon>Haematococcaceae</taxon>
        <taxon>Haematococcus</taxon>
    </lineage>
</organism>
<dbReference type="Proteomes" id="UP000485058">
    <property type="component" value="Unassembled WGS sequence"/>
</dbReference>
<dbReference type="EMBL" id="BLLF01000038">
    <property type="protein sequence ID" value="GFH06427.1"/>
    <property type="molecule type" value="Genomic_DNA"/>
</dbReference>
<evidence type="ECO:0000313" key="1">
    <source>
        <dbReference type="EMBL" id="GFH06427.1"/>
    </source>
</evidence>
<feature type="non-terminal residue" evidence="1">
    <location>
        <position position="1"/>
    </location>
</feature>
<accession>A0A699Y8C3</accession>
<evidence type="ECO:0000313" key="2">
    <source>
        <dbReference type="Proteomes" id="UP000485058"/>
    </source>
</evidence>
<gene>
    <name evidence="1" type="ORF">HaLaN_01055</name>
</gene>
<keyword evidence="2" id="KW-1185">Reference proteome</keyword>
<name>A0A699Y8C3_HAELA</name>
<protein>
    <submittedName>
        <fullName evidence="1">Uncharacterized protein</fullName>
    </submittedName>
</protein>
<proteinExistence type="predicted"/>
<comment type="caution">
    <text evidence="1">The sequence shown here is derived from an EMBL/GenBank/DDBJ whole genome shotgun (WGS) entry which is preliminary data.</text>
</comment>
<sequence length="97" mass="10758">MLSMIVSREVEAQLENLWNKPSNGTTNAHHKLPWQNPSMIYNSAVEEKLARRHFEEQAAAENRALAAGKAAVQDREASVEAALARTALAEQMSVQDE</sequence>